<name>E2BYH7_HARSA</name>
<protein>
    <submittedName>
        <fullName evidence="1">Uncharacterized protein</fullName>
    </submittedName>
</protein>
<evidence type="ECO:0000313" key="2">
    <source>
        <dbReference type="Proteomes" id="UP000008237"/>
    </source>
</evidence>
<dbReference type="Proteomes" id="UP000008237">
    <property type="component" value="Unassembled WGS sequence"/>
</dbReference>
<evidence type="ECO:0000313" key="1">
    <source>
        <dbReference type="EMBL" id="EFN79261.1"/>
    </source>
</evidence>
<organism evidence="2">
    <name type="scientific">Harpegnathos saltator</name>
    <name type="common">Jerdon's jumping ant</name>
    <dbReference type="NCBI Taxonomy" id="610380"/>
    <lineage>
        <taxon>Eukaryota</taxon>
        <taxon>Metazoa</taxon>
        <taxon>Ecdysozoa</taxon>
        <taxon>Arthropoda</taxon>
        <taxon>Hexapoda</taxon>
        <taxon>Insecta</taxon>
        <taxon>Pterygota</taxon>
        <taxon>Neoptera</taxon>
        <taxon>Endopterygota</taxon>
        <taxon>Hymenoptera</taxon>
        <taxon>Apocrita</taxon>
        <taxon>Aculeata</taxon>
        <taxon>Formicoidea</taxon>
        <taxon>Formicidae</taxon>
        <taxon>Ponerinae</taxon>
        <taxon>Ponerini</taxon>
        <taxon>Harpegnathos</taxon>
    </lineage>
</organism>
<dbReference type="AlphaFoldDB" id="E2BYH7"/>
<keyword evidence="2" id="KW-1185">Reference proteome</keyword>
<proteinExistence type="predicted"/>
<reference evidence="1 2" key="1">
    <citation type="journal article" date="2010" name="Science">
        <title>Genomic comparison of the ants Camponotus floridanus and Harpegnathos saltator.</title>
        <authorList>
            <person name="Bonasio R."/>
            <person name="Zhang G."/>
            <person name="Ye C."/>
            <person name="Mutti N.S."/>
            <person name="Fang X."/>
            <person name="Qin N."/>
            <person name="Donahue G."/>
            <person name="Yang P."/>
            <person name="Li Q."/>
            <person name="Li C."/>
            <person name="Zhang P."/>
            <person name="Huang Z."/>
            <person name="Berger S.L."/>
            <person name="Reinberg D."/>
            <person name="Wang J."/>
            <person name="Liebig J."/>
        </authorList>
    </citation>
    <scope>NUCLEOTIDE SEQUENCE [LARGE SCALE GENOMIC DNA]</scope>
    <source>
        <strain evidence="1 2">R22 G/1</strain>
    </source>
</reference>
<dbReference type="InParanoid" id="E2BYH7"/>
<dbReference type="EMBL" id="GL451478">
    <property type="protein sequence ID" value="EFN79261.1"/>
    <property type="molecule type" value="Genomic_DNA"/>
</dbReference>
<sequence length="142" mass="16506">MIIKLLKVKQLDKVENFDFAISELRKLVAIDSGCCKVFEEMELRTLIFVQQKQSIVGYRRFKDVWQLTAQHARVLVERIKLNTKVLYHFANFAVVMLNAGPHASMASASHTARRCQEIVNNDSRYLFRDCGCTEEIREQKLI</sequence>
<accession>E2BYH7</accession>
<gene>
    <name evidence="1" type="ORF">EAI_08931</name>
</gene>